<evidence type="ECO:0000256" key="1">
    <source>
        <dbReference type="ARBA" id="ARBA00022741"/>
    </source>
</evidence>
<evidence type="ECO:0000256" key="2">
    <source>
        <dbReference type="ARBA" id="ARBA00022840"/>
    </source>
</evidence>
<proteinExistence type="predicted"/>
<organism evidence="5 6">
    <name type="scientific">Vitrella brassicaformis (strain CCMP3155)</name>
    <dbReference type="NCBI Taxonomy" id="1169540"/>
    <lineage>
        <taxon>Eukaryota</taxon>
        <taxon>Sar</taxon>
        <taxon>Alveolata</taxon>
        <taxon>Colpodellida</taxon>
        <taxon>Vitrellaceae</taxon>
        <taxon>Vitrella</taxon>
    </lineage>
</organism>
<dbReference type="OrthoDB" id="442921at2759"/>
<protein>
    <recommendedName>
        <fullName evidence="4">Rad60/SUMO-like domain-containing protein</fullName>
    </recommendedName>
</protein>
<dbReference type="GO" id="GO:0005524">
    <property type="term" value="F:ATP binding"/>
    <property type="evidence" value="ECO:0007669"/>
    <property type="project" value="UniProtKB-KW"/>
</dbReference>
<dbReference type="InterPro" id="IPR022617">
    <property type="entry name" value="Rad60/SUMO-like_dom"/>
</dbReference>
<reference evidence="5 6" key="1">
    <citation type="submission" date="2014-11" db="EMBL/GenBank/DDBJ databases">
        <authorList>
            <person name="Zhu J."/>
            <person name="Qi W."/>
            <person name="Song R."/>
        </authorList>
    </citation>
    <scope>NUCLEOTIDE SEQUENCE [LARGE SCALE GENOMIC DNA]</scope>
</reference>
<dbReference type="CDD" id="cd01763">
    <property type="entry name" value="Ubl_SUMO_like"/>
    <property type="match status" value="2"/>
</dbReference>
<dbReference type="STRING" id="1169540.A0A0G4F9N1"/>
<feature type="domain" description="Rad60/SUMO-like" evidence="4">
    <location>
        <begin position="602"/>
        <end position="662"/>
    </location>
</feature>
<dbReference type="Pfam" id="PF11976">
    <property type="entry name" value="Rad60-SLD"/>
    <property type="match status" value="1"/>
</dbReference>
<dbReference type="Pfam" id="PF00012">
    <property type="entry name" value="HSP70"/>
    <property type="match status" value="3"/>
</dbReference>
<sequence length="1019" mass="113247">MEERATRFGWASAAVFLFTAVFIHNRYHHLPWHFSHQQDDGFVDSVSHSNATWTCGEDRSAADRNRSGLAGLLRVPRCSVYHVFDPRSSSWVATAANSAANRCSMKCPLHHHCNVDGSDVAVEYGGEWPYLAVDDCHLAPAMSSLRCGAFSLFGPRFSHEKKKPFFFRAGTTSWDPRTDLRPDLFLKATRLPMDPSLELPEDLTLQGHLKGVVQTQAGLLKLIQGHPLASRGFLLHVPRPLVDIFFTNSTLHPLQKDFDDTFARLWRQTYGEPHPKEVKDALVELGDEWLSLAERIFIAHTKSAFSDMNKDLASDGGAEEHRTIASIFRLLFRSDLGRLDAIVPPRQEGRVYRIATARSSSVEGTYKVGVSVSWPSFASTSLSKSFARAWGGGYHLESLGRLGIEIRHGIDPESEQSGFMFDIPWGVVHKNAFFSILLRRCRLHFHPFESVYTRFDIELETDCIKAQYGVSRRVEMAKVPVKLTHTPLSIELAGGVMMRMIDRFAAVPVRNSTVLTTTRDNQSSVTIQVYEGESVKAKDNTLAGVLVLSDIQLLPAGVPQIMVLFDVEPDGILTVSAQEMGTGTRNDIMIAREDHPMVVKVDTNGKKASVGIRSWQSFGSLLDTYHTKMGLSPNTYTFVYNGRRISRHDTPHLLGIKEGDIILAMPSEAALIGPRNRVSITTSEIGLWERWRSFTVVVPKGTYISTVKIYSTKTSEYGQDTFHFKVFECKHCCMQAGPNLLQRDVLNLEDLTPAPKGAADILVTFSIAEDGIITVSAEEKGTANRANITMPQLAMTQLSHVSPPHIKVMCGDEGKELYFTAGRKWTKRMSYLIYAWQKEFRSNPNTYRFFYRGEPVYGDDTTDSLGVMDGDIIEAVPEDRPARIRGNTAPFQRGASGPLIVTTQFDLAIDGGASMEAFIHRDTALPANRSMIYTTTNDKQTDVPFDVYEGDGSLPLNQSYLLGQVSLSDVSPAPKGVPKIQVTFAVDISGILTVSLADLATVAFVSGRWRLCELGCRSD</sequence>
<keyword evidence="3" id="KW-0472">Membrane</keyword>
<evidence type="ECO:0000256" key="3">
    <source>
        <dbReference type="SAM" id="Phobius"/>
    </source>
</evidence>
<evidence type="ECO:0000259" key="4">
    <source>
        <dbReference type="Pfam" id="PF11976"/>
    </source>
</evidence>
<keyword evidence="3" id="KW-0812">Transmembrane</keyword>
<dbReference type="SUPFAM" id="SSF54236">
    <property type="entry name" value="Ubiquitin-like"/>
    <property type="match status" value="2"/>
</dbReference>
<dbReference type="EMBL" id="CDMY01000395">
    <property type="protein sequence ID" value="CEM09671.1"/>
    <property type="molecule type" value="Genomic_DNA"/>
</dbReference>
<dbReference type="InterPro" id="IPR029071">
    <property type="entry name" value="Ubiquitin-like_domsf"/>
</dbReference>
<dbReference type="AlphaFoldDB" id="A0A0G4F9N1"/>
<keyword evidence="2" id="KW-0067">ATP-binding</keyword>
<dbReference type="Proteomes" id="UP000041254">
    <property type="component" value="Unassembled WGS sequence"/>
</dbReference>
<keyword evidence="6" id="KW-1185">Reference proteome</keyword>
<name>A0A0G4F9N1_VITBC</name>
<keyword evidence="1" id="KW-0547">Nucleotide-binding</keyword>
<dbReference type="PANTHER" id="PTHR19375">
    <property type="entry name" value="HEAT SHOCK PROTEIN 70KDA"/>
    <property type="match status" value="1"/>
</dbReference>
<evidence type="ECO:0000313" key="5">
    <source>
        <dbReference type="EMBL" id="CEM09671.1"/>
    </source>
</evidence>
<dbReference type="InterPro" id="IPR013126">
    <property type="entry name" value="Hsp_70_fam"/>
</dbReference>
<gene>
    <name evidence="5" type="ORF">Vbra_4303</name>
</gene>
<dbReference type="Gene3D" id="2.60.34.10">
    <property type="entry name" value="Substrate Binding Domain Of DNAk, Chain A, domain 1"/>
    <property type="match status" value="3"/>
</dbReference>
<keyword evidence="3" id="KW-1133">Transmembrane helix</keyword>
<accession>A0A0G4F9N1</accession>
<feature type="transmembrane region" description="Helical" evidence="3">
    <location>
        <begin position="7"/>
        <end position="27"/>
    </location>
</feature>
<dbReference type="SUPFAM" id="SSF100920">
    <property type="entry name" value="Heat shock protein 70kD (HSP70), peptide-binding domain"/>
    <property type="match status" value="3"/>
</dbReference>
<dbReference type="Gene3D" id="3.90.176.10">
    <property type="entry name" value="Toxin ADP-ribosyltransferase, Chain A, domain 1"/>
    <property type="match status" value="1"/>
</dbReference>
<evidence type="ECO:0000313" key="6">
    <source>
        <dbReference type="Proteomes" id="UP000041254"/>
    </source>
</evidence>
<dbReference type="VEuPathDB" id="CryptoDB:Vbra_4303"/>
<dbReference type="Gene3D" id="3.10.20.90">
    <property type="entry name" value="Phosphatidylinositol 3-kinase Catalytic Subunit, Chain A, domain 1"/>
    <property type="match status" value="2"/>
</dbReference>
<dbReference type="InterPro" id="IPR029047">
    <property type="entry name" value="HSP70_peptide-bd_sf"/>
</dbReference>
<dbReference type="InParanoid" id="A0A0G4F9N1"/>
<dbReference type="GO" id="GO:0140662">
    <property type="term" value="F:ATP-dependent protein folding chaperone"/>
    <property type="evidence" value="ECO:0007669"/>
    <property type="project" value="InterPro"/>
</dbReference>